<evidence type="ECO:0000313" key="9">
    <source>
        <dbReference type="Proteomes" id="UP000001072"/>
    </source>
</evidence>
<organism evidence="9">
    <name type="scientific">Melampsora larici-populina (strain 98AG31 / pathotype 3-4-7)</name>
    <name type="common">Poplar leaf rust fungus</name>
    <dbReference type="NCBI Taxonomy" id="747676"/>
    <lineage>
        <taxon>Eukaryota</taxon>
        <taxon>Fungi</taxon>
        <taxon>Dikarya</taxon>
        <taxon>Basidiomycota</taxon>
        <taxon>Pucciniomycotina</taxon>
        <taxon>Pucciniomycetes</taxon>
        <taxon>Pucciniales</taxon>
        <taxon>Melampsoraceae</taxon>
        <taxon>Melampsora</taxon>
    </lineage>
</organism>
<evidence type="ECO:0000259" key="6">
    <source>
        <dbReference type="PROSITE" id="PS50089"/>
    </source>
</evidence>
<dbReference type="GO" id="GO:0000423">
    <property type="term" value="P:mitophagy"/>
    <property type="evidence" value="ECO:0007669"/>
    <property type="project" value="TreeGrafter"/>
</dbReference>
<dbReference type="CDD" id="cd02249">
    <property type="entry name" value="ZZ"/>
    <property type="match status" value="2"/>
</dbReference>
<evidence type="ECO:0000259" key="7">
    <source>
        <dbReference type="PROSITE" id="PS50135"/>
    </source>
</evidence>
<protein>
    <recommendedName>
        <fullName evidence="10">RING-type domain-containing protein</fullName>
    </recommendedName>
</protein>
<feature type="domain" description="ZZ-type" evidence="7">
    <location>
        <begin position="238"/>
        <end position="290"/>
    </location>
</feature>
<dbReference type="InterPro" id="IPR003613">
    <property type="entry name" value="Ubox_domain"/>
</dbReference>
<keyword evidence="3" id="KW-0862">Zinc</keyword>
<evidence type="ECO:0000256" key="5">
    <source>
        <dbReference type="SAM" id="MobiDB-lite"/>
    </source>
</evidence>
<dbReference type="VEuPathDB" id="FungiDB:MELLADRAFT_76868"/>
<dbReference type="Pfam" id="PF00097">
    <property type="entry name" value="zf-C3HC4"/>
    <property type="match status" value="1"/>
</dbReference>
<feature type="domain" description="ZZ-type" evidence="7">
    <location>
        <begin position="303"/>
        <end position="356"/>
    </location>
</feature>
<dbReference type="SUPFAM" id="SSF57850">
    <property type="entry name" value="RING/U-box"/>
    <property type="match status" value="3"/>
</dbReference>
<keyword evidence="2 4" id="KW-0863">Zinc-finger</keyword>
<dbReference type="GeneID" id="18932848"/>
<dbReference type="GO" id="GO:0070530">
    <property type="term" value="F:K63-linked polyubiquitin modification-dependent protein binding"/>
    <property type="evidence" value="ECO:0007669"/>
    <property type="project" value="TreeGrafter"/>
</dbReference>
<evidence type="ECO:0008006" key="10">
    <source>
        <dbReference type="Google" id="ProtNLM"/>
    </source>
</evidence>
<dbReference type="InterPro" id="IPR000433">
    <property type="entry name" value="Znf_ZZ"/>
</dbReference>
<dbReference type="InterPro" id="IPR052260">
    <property type="entry name" value="Autophagy_Rcpt_SigReg"/>
</dbReference>
<dbReference type="GO" id="GO:0016567">
    <property type="term" value="P:protein ubiquitination"/>
    <property type="evidence" value="ECO:0007669"/>
    <property type="project" value="InterPro"/>
</dbReference>
<dbReference type="AlphaFoldDB" id="F4RAV6"/>
<dbReference type="Gene3D" id="3.30.60.90">
    <property type="match status" value="2"/>
</dbReference>
<dbReference type="GO" id="GO:0007032">
    <property type="term" value="P:endosome organization"/>
    <property type="evidence" value="ECO:0007669"/>
    <property type="project" value="TreeGrafter"/>
</dbReference>
<dbReference type="SMART" id="SM00184">
    <property type="entry name" value="RING"/>
    <property type="match status" value="1"/>
</dbReference>
<accession>F4RAV6</accession>
<evidence type="ECO:0000256" key="3">
    <source>
        <dbReference type="ARBA" id="ARBA00022833"/>
    </source>
</evidence>
<evidence type="ECO:0000256" key="2">
    <source>
        <dbReference type="ARBA" id="ARBA00022771"/>
    </source>
</evidence>
<keyword evidence="9" id="KW-1185">Reference proteome</keyword>
<dbReference type="OrthoDB" id="661148at2759"/>
<proteinExistence type="predicted"/>
<dbReference type="KEGG" id="mlr:MELLADRAFT_76868"/>
<dbReference type="PROSITE" id="PS50135">
    <property type="entry name" value="ZF_ZZ_2"/>
    <property type="match status" value="2"/>
</dbReference>
<dbReference type="InterPro" id="IPR018957">
    <property type="entry name" value="Znf_C3HC4_RING-type"/>
</dbReference>
<dbReference type="InterPro" id="IPR001841">
    <property type="entry name" value="Znf_RING"/>
</dbReference>
<feature type="domain" description="RING-type" evidence="6">
    <location>
        <begin position="41"/>
        <end position="80"/>
    </location>
</feature>
<dbReference type="InterPro" id="IPR013083">
    <property type="entry name" value="Znf_RING/FYVE/PHD"/>
</dbReference>
<dbReference type="Proteomes" id="UP000001072">
    <property type="component" value="Unassembled WGS sequence"/>
</dbReference>
<dbReference type="eggNOG" id="KOG0297">
    <property type="taxonomic scope" value="Eukaryota"/>
</dbReference>
<reference evidence="9" key="1">
    <citation type="journal article" date="2011" name="Proc. Natl. Acad. Sci. U.S.A.">
        <title>Obligate biotrophy features unraveled by the genomic analysis of rust fungi.</title>
        <authorList>
            <person name="Duplessis S."/>
            <person name="Cuomo C.A."/>
            <person name="Lin Y.-C."/>
            <person name="Aerts A."/>
            <person name="Tisserant E."/>
            <person name="Veneault-Fourrey C."/>
            <person name="Joly D.L."/>
            <person name="Hacquard S."/>
            <person name="Amselem J."/>
            <person name="Cantarel B.L."/>
            <person name="Chiu R."/>
            <person name="Coutinho P.M."/>
            <person name="Feau N."/>
            <person name="Field M."/>
            <person name="Frey P."/>
            <person name="Gelhaye E."/>
            <person name="Goldberg J."/>
            <person name="Grabherr M.G."/>
            <person name="Kodira C.D."/>
            <person name="Kohler A."/>
            <person name="Kuees U."/>
            <person name="Lindquist E.A."/>
            <person name="Lucas S.M."/>
            <person name="Mago R."/>
            <person name="Mauceli E."/>
            <person name="Morin E."/>
            <person name="Murat C."/>
            <person name="Pangilinan J.L."/>
            <person name="Park R."/>
            <person name="Pearson M."/>
            <person name="Quesneville H."/>
            <person name="Rouhier N."/>
            <person name="Sakthikumar S."/>
            <person name="Salamov A.A."/>
            <person name="Schmutz J."/>
            <person name="Selles B."/>
            <person name="Shapiro H."/>
            <person name="Tanguay P."/>
            <person name="Tuskan G.A."/>
            <person name="Henrissat B."/>
            <person name="Van de Peer Y."/>
            <person name="Rouze P."/>
            <person name="Ellis J.G."/>
            <person name="Dodds P.N."/>
            <person name="Schein J.E."/>
            <person name="Zhong S."/>
            <person name="Hamelin R.C."/>
            <person name="Grigoriev I.V."/>
            <person name="Szabo L.J."/>
            <person name="Martin F."/>
        </authorList>
    </citation>
    <scope>NUCLEOTIDE SEQUENCE [LARGE SCALE GENOMIC DNA]</scope>
    <source>
        <strain evidence="9">98AG31 / pathotype 3-4-7</strain>
    </source>
</reference>
<dbReference type="SMART" id="SM00504">
    <property type="entry name" value="Ubox"/>
    <property type="match status" value="1"/>
</dbReference>
<evidence type="ECO:0000313" key="8">
    <source>
        <dbReference type="EMBL" id="EGG10711.1"/>
    </source>
</evidence>
<dbReference type="Pfam" id="PF00569">
    <property type="entry name" value="ZZ"/>
    <property type="match status" value="2"/>
</dbReference>
<dbReference type="GO" id="GO:0004842">
    <property type="term" value="F:ubiquitin-protein transferase activity"/>
    <property type="evidence" value="ECO:0007669"/>
    <property type="project" value="InterPro"/>
</dbReference>
<dbReference type="PROSITE" id="PS01357">
    <property type="entry name" value="ZF_ZZ_1"/>
    <property type="match status" value="1"/>
</dbReference>
<dbReference type="EMBL" id="GL883094">
    <property type="protein sequence ID" value="EGG10711.1"/>
    <property type="molecule type" value="Genomic_DNA"/>
</dbReference>
<dbReference type="SMART" id="SM00291">
    <property type="entry name" value="ZnF_ZZ"/>
    <property type="match status" value="2"/>
</dbReference>
<evidence type="ECO:0000256" key="1">
    <source>
        <dbReference type="ARBA" id="ARBA00022723"/>
    </source>
</evidence>
<dbReference type="PROSITE" id="PS00518">
    <property type="entry name" value="ZF_RING_1"/>
    <property type="match status" value="1"/>
</dbReference>
<dbReference type="GO" id="GO:0005080">
    <property type="term" value="F:protein kinase C binding"/>
    <property type="evidence" value="ECO:0007669"/>
    <property type="project" value="TreeGrafter"/>
</dbReference>
<dbReference type="GO" id="GO:0044753">
    <property type="term" value="C:amphisome"/>
    <property type="evidence" value="ECO:0007669"/>
    <property type="project" value="TreeGrafter"/>
</dbReference>
<dbReference type="GO" id="GO:0008270">
    <property type="term" value="F:zinc ion binding"/>
    <property type="evidence" value="ECO:0007669"/>
    <property type="project" value="UniProtKB-KW"/>
</dbReference>
<dbReference type="InParanoid" id="F4RAV6"/>
<name>F4RAV6_MELLP</name>
<evidence type="ECO:0000256" key="4">
    <source>
        <dbReference type="PROSITE-ProRule" id="PRU00228"/>
    </source>
</evidence>
<dbReference type="GO" id="GO:0016235">
    <property type="term" value="C:aggresome"/>
    <property type="evidence" value="ECO:0007669"/>
    <property type="project" value="TreeGrafter"/>
</dbReference>
<dbReference type="STRING" id="747676.F4RAV6"/>
<dbReference type="RefSeq" id="XP_007406180.1">
    <property type="nucleotide sequence ID" value="XM_007406118.1"/>
</dbReference>
<dbReference type="PANTHER" id="PTHR15090">
    <property type="entry name" value="SEQUESTOSOME 1-RELATED"/>
    <property type="match status" value="1"/>
</dbReference>
<dbReference type="PROSITE" id="PS50089">
    <property type="entry name" value="ZF_RING_2"/>
    <property type="match status" value="1"/>
</dbReference>
<gene>
    <name evidence="8" type="ORF">MELLADRAFT_76868</name>
</gene>
<dbReference type="GO" id="GO:0035973">
    <property type="term" value="P:aggrephagy"/>
    <property type="evidence" value="ECO:0007669"/>
    <property type="project" value="TreeGrafter"/>
</dbReference>
<sequence>MTSTPSTSLSTSSLELDVSKFISQSGFMYRDENHISNSLLCSICSEPWIDPLVASFCGHIFCKKCIHTWIKHIPTCPVDRSPLTPSRLTQPPKILNELVQELVVFCSLGCSWEGRRDNWKDHLERYCPESKSSILNLDSSNHQAQSLTTTINNTNENQTPKLDEEETFKERWKKLAREITILKKESKDYIETIEMWKDKVEKLQLELKKSIENSPTIDPGSPIRHDDPSRPSSTDQPTHRATCDFCRCHIRGTRYKCLKCPDLDSCETCYGSISHHHPIHDFVPIRNPSDVNVISLPEWKITHPRVSCNHCGFQVVGPRFKCTLCADYDLCHLCFALPRPPHPLSHPMTRFVHPQR</sequence>
<keyword evidence="1" id="KW-0479">Metal-binding</keyword>
<dbReference type="PANTHER" id="PTHR15090:SF0">
    <property type="entry name" value="SEQUESTOSOME-1"/>
    <property type="match status" value="1"/>
</dbReference>
<dbReference type="HOGENOM" id="CLU_053738_0_0_1"/>
<dbReference type="InterPro" id="IPR043145">
    <property type="entry name" value="Znf_ZZ_sf"/>
</dbReference>
<feature type="region of interest" description="Disordered" evidence="5">
    <location>
        <begin position="211"/>
        <end position="239"/>
    </location>
</feature>
<dbReference type="InterPro" id="IPR017907">
    <property type="entry name" value="Znf_RING_CS"/>
</dbReference>
<dbReference type="Gene3D" id="3.30.40.10">
    <property type="entry name" value="Zinc/RING finger domain, C3HC4 (zinc finger)"/>
    <property type="match status" value="1"/>
</dbReference>